<gene>
    <name evidence="1" type="ORF">ACFP3H_21020</name>
</gene>
<evidence type="ECO:0000313" key="1">
    <source>
        <dbReference type="EMBL" id="MFC6013545.1"/>
    </source>
</evidence>
<keyword evidence="2" id="KW-1185">Reference proteome</keyword>
<proteinExistence type="predicted"/>
<protein>
    <submittedName>
        <fullName evidence="1">Uncharacterized protein</fullName>
    </submittedName>
</protein>
<organism evidence="1 2">
    <name type="scientific">Nocardia lasii</name>
    <dbReference type="NCBI Taxonomy" id="1616107"/>
    <lineage>
        <taxon>Bacteria</taxon>
        <taxon>Bacillati</taxon>
        <taxon>Actinomycetota</taxon>
        <taxon>Actinomycetes</taxon>
        <taxon>Mycobacteriales</taxon>
        <taxon>Nocardiaceae</taxon>
        <taxon>Nocardia</taxon>
    </lineage>
</organism>
<name>A0ABW1JWL4_9NOCA</name>
<dbReference type="EMBL" id="JBHSQN010000014">
    <property type="protein sequence ID" value="MFC6013545.1"/>
    <property type="molecule type" value="Genomic_DNA"/>
</dbReference>
<sequence length="119" mass="12692">MAQRAIVVTVACVVGAARLLWPRPGLDEQPGSTQRQLAFVRDALDEGSDTAAQQLFPEGYLFSNVLYGLTWVQAAHTDPGLREGGINVHTGANVRPNSASTHHECTFMPLIGLASANPP</sequence>
<evidence type="ECO:0000313" key="2">
    <source>
        <dbReference type="Proteomes" id="UP001596223"/>
    </source>
</evidence>
<dbReference type="Proteomes" id="UP001596223">
    <property type="component" value="Unassembled WGS sequence"/>
</dbReference>
<dbReference type="RefSeq" id="WP_378608586.1">
    <property type="nucleotide sequence ID" value="NZ_JBHSQN010000014.1"/>
</dbReference>
<comment type="caution">
    <text evidence="1">The sequence shown here is derived from an EMBL/GenBank/DDBJ whole genome shotgun (WGS) entry which is preliminary data.</text>
</comment>
<accession>A0ABW1JWL4</accession>
<reference evidence="2" key="1">
    <citation type="journal article" date="2019" name="Int. J. Syst. Evol. Microbiol.">
        <title>The Global Catalogue of Microorganisms (GCM) 10K type strain sequencing project: providing services to taxonomists for standard genome sequencing and annotation.</title>
        <authorList>
            <consortium name="The Broad Institute Genomics Platform"/>
            <consortium name="The Broad Institute Genome Sequencing Center for Infectious Disease"/>
            <person name="Wu L."/>
            <person name="Ma J."/>
        </authorList>
    </citation>
    <scope>NUCLEOTIDE SEQUENCE [LARGE SCALE GENOMIC DNA]</scope>
    <source>
        <strain evidence="2">CCUG 36956</strain>
    </source>
</reference>